<feature type="compositionally biased region" description="Low complexity" evidence="1">
    <location>
        <begin position="276"/>
        <end position="291"/>
    </location>
</feature>
<dbReference type="OrthoDB" id="2500304at2759"/>
<evidence type="ECO:0000256" key="1">
    <source>
        <dbReference type="SAM" id="MobiDB-lite"/>
    </source>
</evidence>
<gene>
    <name evidence="2" type="ORF">PCANC_15782</name>
    <name evidence="3" type="ORF">PCASD_10394</name>
</gene>
<dbReference type="AlphaFoldDB" id="A0A2N5SYZ9"/>
<accession>A0A2N5SYZ9</accession>
<protein>
    <submittedName>
        <fullName evidence="2">Uncharacterized protein</fullName>
    </submittedName>
</protein>
<reference evidence="4 5" key="1">
    <citation type="submission" date="2017-11" db="EMBL/GenBank/DDBJ databases">
        <title>De novo assembly and phasing of dikaryotic genomes from two isolates of Puccinia coronata f. sp. avenae, the causal agent of oat crown rust.</title>
        <authorList>
            <person name="Miller M.E."/>
            <person name="Zhang Y."/>
            <person name="Omidvar V."/>
            <person name="Sperschneider J."/>
            <person name="Schwessinger B."/>
            <person name="Raley C."/>
            <person name="Palmer J.M."/>
            <person name="Garnica D."/>
            <person name="Upadhyaya N."/>
            <person name="Rathjen J."/>
            <person name="Taylor J.M."/>
            <person name="Park R.F."/>
            <person name="Dodds P.N."/>
            <person name="Hirsch C.D."/>
            <person name="Kianian S.F."/>
            <person name="Figueroa M."/>
        </authorList>
    </citation>
    <scope>NUCLEOTIDE SEQUENCE [LARGE SCALE GENOMIC DNA]</scope>
    <source>
        <strain evidence="2">12NC29</strain>
        <strain evidence="3">12SD80</strain>
    </source>
</reference>
<comment type="caution">
    <text evidence="2">The sequence shown here is derived from an EMBL/GenBank/DDBJ whole genome shotgun (WGS) entry which is preliminary data.</text>
</comment>
<dbReference type="EMBL" id="PGCI01000102">
    <property type="protein sequence ID" value="PLW40424.1"/>
    <property type="molecule type" value="Genomic_DNA"/>
</dbReference>
<feature type="compositionally biased region" description="Polar residues" evidence="1">
    <location>
        <begin position="201"/>
        <end position="215"/>
    </location>
</feature>
<evidence type="ECO:0000313" key="3">
    <source>
        <dbReference type="EMBL" id="PLW40424.1"/>
    </source>
</evidence>
<feature type="compositionally biased region" description="Polar residues" evidence="1">
    <location>
        <begin position="227"/>
        <end position="246"/>
    </location>
</feature>
<feature type="compositionally biased region" description="Polar residues" evidence="1">
    <location>
        <begin position="257"/>
        <end position="275"/>
    </location>
</feature>
<dbReference type="EMBL" id="PGCJ01000831">
    <property type="protein sequence ID" value="PLW18457.1"/>
    <property type="molecule type" value="Genomic_DNA"/>
</dbReference>
<evidence type="ECO:0000313" key="4">
    <source>
        <dbReference type="Proteomes" id="UP000235388"/>
    </source>
</evidence>
<sequence length="464" mass="51411">MVARPRRTNSRPSLPPAPSMTAMLLRKSRLASTHSRYVTNVVLNHGEQHVGSSLDEHVASDDGHPSRHHELPPLFDNLLRVPTTIHKHPVRPLLTRSLHHSAIPSDRSSQEAGIISENPVRSRSNHQIYLNAQRIDQSSPIPTSPHTSSFISLYHSATSFYSLEHHSSYASIDPSFYSAQESLELDCHSHQGVVSKDFLPVSSQHQQSPLPTENISAEPGHDELQPRNGSQGTESSEEPTSTGQQDSADESFRCRGLSSSQITPDSRYQPSDQKLSPSASDQNDSQPSSDQRGYNGPIDKKSDQAQSLLTDKHGIIDCCQQSHQIPNKTEVDNSLITDDDHHSEAGSLQKVGLTRQRVSNSTDEVAIGQLNRSSPSSQAPSATPNPMHTMIPASIDLDQNTGIFRCPTLRRVIANFGPRFIAFNDKRKKFQVELHAKMRVKFHHNINKDEEVVSSFIPSFQSNI</sequence>
<dbReference type="Proteomes" id="UP000235388">
    <property type="component" value="Unassembled WGS sequence"/>
</dbReference>
<evidence type="ECO:0000313" key="2">
    <source>
        <dbReference type="EMBL" id="PLW18457.1"/>
    </source>
</evidence>
<feature type="region of interest" description="Disordered" evidence="1">
    <location>
        <begin position="201"/>
        <end position="301"/>
    </location>
</feature>
<organism evidence="2 4">
    <name type="scientific">Puccinia coronata f. sp. avenae</name>
    <dbReference type="NCBI Taxonomy" id="200324"/>
    <lineage>
        <taxon>Eukaryota</taxon>
        <taxon>Fungi</taxon>
        <taxon>Dikarya</taxon>
        <taxon>Basidiomycota</taxon>
        <taxon>Pucciniomycotina</taxon>
        <taxon>Pucciniomycetes</taxon>
        <taxon>Pucciniales</taxon>
        <taxon>Pucciniaceae</taxon>
        <taxon>Puccinia</taxon>
    </lineage>
</organism>
<dbReference type="Proteomes" id="UP000235392">
    <property type="component" value="Unassembled WGS sequence"/>
</dbReference>
<name>A0A2N5SYZ9_9BASI</name>
<proteinExistence type="predicted"/>
<evidence type="ECO:0000313" key="5">
    <source>
        <dbReference type="Proteomes" id="UP000235392"/>
    </source>
</evidence>
<keyword evidence="4" id="KW-1185">Reference proteome</keyword>